<reference evidence="4 5" key="1">
    <citation type="journal article" date="2018" name="ISME J.">
        <title>Involvement of Burkholderiaceae and sulfurous volatiles in disease-suppressive soils.</title>
        <authorList>
            <person name="Carrion V.J."/>
            <person name="Cordovez V."/>
            <person name="Tyc O."/>
            <person name="Etalo D.W."/>
            <person name="de Bruijn I."/>
            <person name="de Jager V.C."/>
            <person name="Medema M.H."/>
            <person name="Eberl L."/>
            <person name="Raaijmakers J.M."/>
        </authorList>
    </citation>
    <scope>NUCLEOTIDE SEQUENCE [LARGE SCALE GENOMIC DNA]</scope>
    <source>
        <strain evidence="5">mHSR5</strain>
    </source>
</reference>
<feature type="region of interest" description="Disordered" evidence="1">
    <location>
        <begin position="33"/>
        <end position="104"/>
    </location>
</feature>
<dbReference type="InterPro" id="IPR031929">
    <property type="entry name" value="CLP_mid"/>
</dbReference>
<accession>A0A2Z5N376</accession>
<proteinExistence type="predicted"/>
<keyword evidence="2" id="KW-0732">Signal</keyword>
<feature type="chain" id="PRO_5016330298" description="Bacterial collagen-like protein middle domain-containing protein" evidence="2">
    <location>
        <begin position="23"/>
        <end position="381"/>
    </location>
</feature>
<evidence type="ECO:0000259" key="3">
    <source>
        <dbReference type="Pfam" id="PF15984"/>
    </source>
</evidence>
<evidence type="ECO:0000313" key="5">
    <source>
        <dbReference type="Proteomes" id="UP000253104"/>
    </source>
</evidence>
<dbReference type="Proteomes" id="UP000253104">
    <property type="component" value="Chromosome mHSR5_B"/>
</dbReference>
<feature type="compositionally biased region" description="Low complexity" evidence="1">
    <location>
        <begin position="36"/>
        <end position="100"/>
    </location>
</feature>
<dbReference type="AlphaFoldDB" id="A0A2Z5N376"/>
<dbReference type="EMBL" id="CP024903">
    <property type="protein sequence ID" value="AXF23398.1"/>
    <property type="molecule type" value="Genomic_DNA"/>
</dbReference>
<evidence type="ECO:0000313" key="4">
    <source>
        <dbReference type="EMBL" id="AXF23398.1"/>
    </source>
</evidence>
<dbReference type="PROSITE" id="PS51257">
    <property type="entry name" value="PROKAR_LIPOPROTEIN"/>
    <property type="match status" value="1"/>
</dbReference>
<protein>
    <recommendedName>
        <fullName evidence="3">Bacterial collagen-like protein middle domain-containing protein</fullName>
    </recommendedName>
</protein>
<feature type="domain" description="Bacterial collagen-like protein middle" evidence="3">
    <location>
        <begin position="121"/>
        <end position="318"/>
    </location>
</feature>
<gene>
    <name evidence="4" type="ORF">CUJ89_23520</name>
</gene>
<sequence length="381" mass="34684">MQHHFIKANVALAAIAAACTLAACGGGDITVPTPASNNIGTTATGTTSGTSGSSGTSGTSGTSSNGTSSSGTSSSGSSSSGSSSGNTSGWGTSGTPGTNGIISSGGGVVMDAGATIAGVSPPVGKDVTAGLGNTVIGVGTIVRDTSDAASNGLGQIGFTANPVGTTVAGLGAIVGTASNPITGLSGTVKALGTGPLSPLAPITTPVGSLLDTVAGGLQSGGTMLGAALSSGPVQQTTQAISTAVTPLVTTAGQLTQQVGTASGLGQPVAGLLGQVGGALTSAGLKVTSASSAQPLVSGVGNVVLAVGNTVTNAGGLVNPGGANGAVPIAGLVTSVVGGIPATVHNGSATDTGGATPLGGIGNPLAPVTSLVGGLLGGAVGK</sequence>
<name>A0A2Z5N376_BURPY</name>
<organism evidence="4 5">
    <name type="scientific">Burkholderia pyrrocinia</name>
    <name type="common">Pseudomonas pyrrocinia</name>
    <dbReference type="NCBI Taxonomy" id="60550"/>
    <lineage>
        <taxon>Bacteria</taxon>
        <taxon>Pseudomonadati</taxon>
        <taxon>Pseudomonadota</taxon>
        <taxon>Betaproteobacteria</taxon>
        <taxon>Burkholderiales</taxon>
        <taxon>Burkholderiaceae</taxon>
        <taxon>Burkholderia</taxon>
        <taxon>Burkholderia cepacia complex</taxon>
    </lineage>
</organism>
<dbReference type="OrthoDB" id="8942490at2"/>
<evidence type="ECO:0000256" key="1">
    <source>
        <dbReference type="SAM" id="MobiDB-lite"/>
    </source>
</evidence>
<evidence type="ECO:0000256" key="2">
    <source>
        <dbReference type="SAM" id="SignalP"/>
    </source>
</evidence>
<feature type="signal peptide" evidence="2">
    <location>
        <begin position="1"/>
        <end position="22"/>
    </location>
</feature>
<dbReference type="RefSeq" id="WP_114179806.1">
    <property type="nucleotide sequence ID" value="NZ_CP024903.1"/>
</dbReference>
<dbReference type="Pfam" id="PF15984">
    <property type="entry name" value="Collagen_mid"/>
    <property type="match status" value="1"/>
</dbReference>